<dbReference type="Pfam" id="PF23723">
    <property type="entry name" value="TPR_EDRF1"/>
    <property type="match status" value="2"/>
</dbReference>
<dbReference type="GO" id="GO:0045893">
    <property type="term" value="P:positive regulation of DNA-templated transcription"/>
    <property type="evidence" value="ECO:0007669"/>
    <property type="project" value="TreeGrafter"/>
</dbReference>
<dbReference type="AlphaFoldDB" id="A0A820F259"/>
<feature type="non-terminal residue" evidence="2">
    <location>
        <position position="1"/>
    </location>
</feature>
<feature type="domain" description="EDRF1 TPR repeats region" evidence="1">
    <location>
        <begin position="10"/>
        <end position="70"/>
    </location>
</feature>
<dbReference type="PANTHER" id="PTHR15000:SF1">
    <property type="entry name" value="ERYTHROID DIFFERENTIATION-RELATED FACTOR 1"/>
    <property type="match status" value="1"/>
</dbReference>
<sequence>MINNVFIYKKKRLDEETTKDIKDLFRKSFENFDAGIHAFENINDILNIALLHSNLCRLMRYCAQDYVSLLDELVENSSDLFENYRTLSWELSNSICVIVILLQDYAPLSTMSQDVEKEVIE</sequence>
<dbReference type="EMBL" id="CAJOBD010023547">
    <property type="protein sequence ID" value="CAF4256146.1"/>
    <property type="molecule type" value="Genomic_DNA"/>
</dbReference>
<reference evidence="2" key="1">
    <citation type="submission" date="2021-02" db="EMBL/GenBank/DDBJ databases">
        <authorList>
            <person name="Nowell W R."/>
        </authorList>
    </citation>
    <scope>NUCLEOTIDE SEQUENCE</scope>
</reference>
<proteinExistence type="predicted"/>
<evidence type="ECO:0000313" key="3">
    <source>
        <dbReference type="Proteomes" id="UP000663836"/>
    </source>
</evidence>
<comment type="caution">
    <text evidence="2">The sequence shown here is derived from an EMBL/GenBank/DDBJ whole genome shotgun (WGS) entry which is preliminary data.</text>
</comment>
<dbReference type="InterPro" id="IPR056583">
    <property type="entry name" value="EDRF1_TPR"/>
</dbReference>
<dbReference type="PANTHER" id="PTHR15000">
    <property type="entry name" value="ERYTHROID DIFFERENTIATION-RELATED FACTOR 1"/>
    <property type="match status" value="1"/>
</dbReference>
<dbReference type="Proteomes" id="UP000663836">
    <property type="component" value="Unassembled WGS sequence"/>
</dbReference>
<gene>
    <name evidence="2" type="ORF">JBS370_LOCUS38901</name>
</gene>
<name>A0A820F259_9BILA</name>
<evidence type="ECO:0000259" key="1">
    <source>
        <dbReference type="Pfam" id="PF23723"/>
    </source>
</evidence>
<protein>
    <recommendedName>
        <fullName evidence="1">EDRF1 TPR repeats region domain-containing protein</fullName>
    </recommendedName>
</protein>
<feature type="domain" description="EDRF1 TPR repeats region" evidence="1">
    <location>
        <begin position="85"/>
        <end position="121"/>
    </location>
</feature>
<evidence type="ECO:0000313" key="2">
    <source>
        <dbReference type="EMBL" id="CAF4256146.1"/>
    </source>
</evidence>
<organism evidence="2 3">
    <name type="scientific">Rotaria sordida</name>
    <dbReference type="NCBI Taxonomy" id="392033"/>
    <lineage>
        <taxon>Eukaryota</taxon>
        <taxon>Metazoa</taxon>
        <taxon>Spiralia</taxon>
        <taxon>Gnathifera</taxon>
        <taxon>Rotifera</taxon>
        <taxon>Eurotatoria</taxon>
        <taxon>Bdelloidea</taxon>
        <taxon>Philodinida</taxon>
        <taxon>Philodinidae</taxon>
        <taxon>Rotaria</taxon>
    </lineage>
</organism>
<accession>A0A820F259</accession>